<dbReference type="PANTHER" id="PTHR33104">
    <property type="entry name" value="SI:DKEY-29D5.2"/>
    <property type="match status" value="1"/>
</dbReference>
<dbReference type="Pfam" id="PF18758">
    <property type="entry name" value="KDZ"/>
    <property type="match status" value="1"/>
</dbReference>
<protein>
    <recommendedName>
        <fullName evidence="2">CxC2-like cysteine cluster KDZ transposase-associated domain-containing protein</fullName>
    </recommendedName>
</protein>
<dbReference type="EMBL" id="JAYKXP010000145">
    <property type="protein sequence ID" value="KAK7022854.1"/>
    <property type="molecule type" value="Genomic_DNA"/>
</dbReference>
<dbReference type="InterPro" id="IPR040521">
    <property type="entry name" value="KDZ"/>
</dbReference>
<evidence type="ECO:0000259" key="2">
    <source>
        <dbReference type="Pfam" id="PF18803"/>
    </source>
</evidence>
<dbReference type="PANTHER" id="PTHR33104:SF2">
    <property type="entry name" value="CXC3 LIKE CYSTEINE CLUSTER DOMAIN-CONTAINING PROTEIN"/>
    <property type="match status" value="1"/>
</dbReference>
<feature type="region of interest" description="Disordered" evidence="1">
    <location>
        <begin position="1"/>
        <end position="27"/>
    </location>
</feature>
<evidence type="ECO:0000313" key="4">
    <source>
        <dbReference type="Proteomes" id="UP001383192"/>
    </source>
</evidence>
<feature type="region of interest" description="Disordered" evidence="1">
    <location>
        <begin position="1077"/>
        <end position="1137"/>
    </location>
</feature>
<reference evidence="3 4" key="1">
    <citation type="submission" date="2024-01" db="EMBL/GenBank/DDBJ databases">
        <title>A draft genome for a cacao thread blight-causing isolate of Paramarasmius palmivorus.</title>
        <authorList>
            <person name="Baruah I.K."/>
            <person name="Bukari Y."/>
            <person name="Amoako-Attah I."/>
            <person name="Meinhardt L.W."/>
            <person name="Bailey B.A."/>
            <person name="Cohen S.P."/>
        </authorList>
    </citation>
    <scope>NUCLEOTIDE SEQUENCE [LARGE SCALE GENOMIC DNA]</scope>
    <source>
        <strain evidence="3 4">GH-12</strain>
    </source>
</reference>
<name>A0AAW0BAY9_9AGAR</name>
<gene>
    <name evidence="3" type="ORF">VNI00_016900</name>
</gene>
<dbReference type="Pfam" id="PF18803">
    <property type="entry name" value="CxC2"/>
    <property type="match status" value="1"/>
</dbReference>
<sequence length="1137" mass="130155">MNNLGGRKRQRLGRNPPGFSRTRVTSGYEDDYNVVKTRELDIDVRGRQRVTYESTESGSKGWDRAKEWVVEDRDDFALDPTGEWYDEVVSNSIFEEGMQAKGEADQTKKRKKPKSEQARRPNIYWKTNYRSSFLRELLRAKGRGDARGQMACSECNETPQDDTKGEEGMLRCQECFLGDLLCRSCCVRRHEVLPFHVVERWNGEFFEVVSLKSLGLVVQLNHQSLRCVRPTDCHVQMRVLHTNGIHDVAIKFCGCNNQIPHYQQLLRRGLYPATVREHRIKTCATFQLLEALTLQSLTTKSGTYDFYRALERMSDAAGLNEIESRYKSLRMMIRQWKHLKLVIRSGYAHDPEPVTDEKLPEGCLTMKCPSCPHIGINLPDSWEDAASARKFLHMLCLCLDANFRLKSQLVSSHSRDPALSGNAGYMIGLMPYKEWTSEKGDADEISSCVSFNAIAKQNTKFSKGLRYTGVGGACCGRTDMVLAIANLTKGERYSVMDAVFCRAIKPFLGLLWFLRMQKWPGNEDTKIDQKHTTVIPAIGKLHEPGHHQDKQHKQFSLNLVRGAGHVDGEGMERIWGIHNALSNCTKTMGPGARQDTLESAFDFWNFLKYIAMGATLRTRYRDAVGERNKQRVAHDGLSDNLPAELVEKWTQMVDEWEQASYPKKQAANPFAVEGEFLSQREALTELDVEEEERVRRGGVRFHETGPAGLVVLALDIQDTQAKILEEMTRKDRTFTQTRKLTERRNALHKRIVAYEKLRSIYMPGLYQYLEETNQSHTPEDSMPELTKLWLPSDLPPDKVNKVALPELRAAEAKLQLARCYDALDGLRHTLRVKSRMMLFKNKNVRGQRDSGKSREVINRVVARAKTFVAKYRRARLAYHALAGPGDWEKTIRVLHNSDVRSMRDPALVKVGKGRQGTNEEEECAEAEVEPIAPSSPAQEGELDLIHPDRTEWEHRTVHGTGDTRKEISWIWTVQWRIQLEDGADENDNECLRAEWCKSLARVKRASEEVELVKEEMNRTAMFLDWRAREWEATIDKVSSVQGSLKEGMVAYAKKQAWIQRELRHSFIEKWKLPLSKQEPQDKMAGQKTGREAEAEASDVEQDDEEETIMADLARFWVEGDDGEGDDGVEDESEWEDE</sequence>
<evidence type="ECO:0000313" key="3">
    <source>
        <dbReference type="EMBL" id="KAK7022854.1"/>
    </source>
</evidence>
<feature type="compositionally biased region" description="Acidic residues" evidence="1">
    <location>
        <begin position="1118"/>
        <end position="1137"/>
    </location>
</feature>
<feature type="compositionally biased region" description="Acidic residues" evidence="1">
    <location>
        <begin position="1094"/>
        <end position="1108"/>
    </location>
</feature>
<feature type="compositionally biased region" description="Acidic residues" evidence="1">
    <location>
        <begin position="918"/>
        <end position="928"/>
    </location>
</feature>
<accession>A0AAW0BAY9</accession>
<feature type="domain" description="CxC2-like cysteine cluster KDZ transposase-associated" evidence="2">
    <location>
        <begin position="211"/>
        <end position="318"/>
    </location>
</feature>
<feature type="region of interest" description="Disordered" evidence="1">
    <location>
        <begin position="96"/>
        <end position="118"/>
    </location>
</feature>
<organism evidence="3 4">
    <name type="scientific">Paramarasmius palmivorus</name>
    <dbReference type="NCBI Taxonomy" id="297713"/>
    <lineage>
        <taxon>Eukaryota</taxon>
        <taxon>Fungi</taxon>
        <taxon>Dikarya</taxon>
        <taxon>Basidiomycota</taxon>
        <taxon>Agaricomycotina</taxon>
        <taxon>Agaricomycetes</taxon>
        <taxon>Agaricomycetidae</taxon>
        <taxon>Agaricales</taxon>
        <taxon>Marasmiineae</taxon>
        <taxon>Marasmiaceae</taxon>
        <taxon>Paramarasmius</taxon>
    </lineage>
</organism>
<dbReference type="InterPro" id="IPR041457">
    <property type="entry name" value="CxC2_KDZ-assoc"/>
</dbReference>
<dbReference type="Proteomes" id="UP001383192">
    <property type="component" value="Unassembled WGS sequence"/>
</dbReference>
<dbReference type="CDD" id="cd19757">
    <property type="entry name" value="Bbox1"/>
    <property type="match status" value="1"/>
</dbReference>
<comment type="caution">
    <text evidence="3">The sequence shown here is derived from an EMBL/GenBank/DDBJ whole genome shotgun (WGS) entry which is preliminary data.</text>
</comment>
<keyword evidence="4" id="KW-1185">Reference proteome</keyword>
<proteinExistence type="predicted"/>
<evidence type="ECO:0000256" key="1">
    <source>
        <dbReference type="SAM" id="MobiDB-lite"/>
    </source>
</evidence>
<feature type="region of interest" description="Disordered" evidence="1">
    <location>
        <begin position="909"/>
        <end position="939"/>
    </location>
</feature>
<dbReference type="AlphaFoldDB" id="A0AAW0BAY9"/>
<feature type="compositionally biased region" description="Basic residues" evidence="1">
    <location>
        <begin position="1"/>
        <end position="12"/>
    </location>
</feature>